<accession>A0A411YIP0</accession>
<dbReference type="GO" id="GO:0048194">
    <property type="term" value="P:Golgi vesicle budding"/>
    <property type="evidence" value="ECO:0007669"/>
    <property type="project" value="TreeGrafter"/>
</dbReference>
<keyword evidence="4" id="KW-0472">Membrane</keyword>
<evidence type="ECO:0000256" key="4">
    <source>
        <dbReference type="ARBA" id="ARBA00023136"/>
    </source>
</evidence>
<keyword evidence="3" id="KW-0446">Lipid-binding</keyword>
<dbReference type="GO" id="GO:0007030">
    <property type="term" value="P:Golgi organization"/>
    <property type="evidence" value="ECO:0007669"/>
    <property type="project" value="TreeGrafter"/>
</dbReference>
<dbReference type="Pfam" id="PF05719">
    <property type="entry name" value="GPP34"/>
    <property type="match status" value="1"/>
</dbReference>
<dbReference type="OrthoDB" id="4962633at2"/>
<reference evidence="5 6" key="1">
    <citation type="submission" date="2019-01" db="EMBL/GenBank/DDBJ databases">
        <title>Egibacter rhizosphaerae EGI 80759T.</title>
        <authorList>
            <person name="Chen D.-D."/>
            <person name="Tian Y."/>
            <person name="Jiao J.-Y."/>
            <person name="Zhang X.-T."/>
            <person name="Zhang Y.-G."/>
            <person name="Zhang Y."/>
            <person name="Xiao M."/>
            <person name="Shu W.-S."/>
            <person name="Li W.-J."/>
        </authorList>
    </citation>
    <scope>NUCLEOTIDE SEQUENCE [LARGE SCALE GENOMIC DNA]</scope>
    <source>
        <strain evidence="5 6">EGI 80759</strain>
    </source>
</reference>
<comment type="subcellular location">
    <subcellularLocation>
        <location evidence="1">Golgi apparatus membrane</location>
        <topology evidence="1">Peripheral membrane protein</topology>
        <orientation evidence="1">Cytoplasmic side</orientation>
    </subcellularLocation>
</comment>
<dbReference type="GO" id="GO:0070273">
    <property type="term" value="F:phosphatidylinositol-4-phosphate binding"/>
    <property type="evidence" value="ECO:0007669"/>
    <property type="project" value="InterPro"/>
</dbReference>
<organism evidence="5 6">
    <name type="scientific">Egibacter rhizosphaerae</name>
    <dbReference type="NCBI Taxonomy" id="1670831"/>
    <lineage>
        <taxon>Bacteria</taxon>
        <taxon>Bacillati</taxon>
        <taxon>Actinomycetota</taxon>
        <taxon>Nitriliruptoria</taxon>
        <taxon>Egibacterales</taxon>
        <taxon>Egibacteraceae</taxon>
        <taxon>Egibacter</taxon>
    </lineage>
</organism>
<dbReference type="GO" id="GO:0043001">
    <property type="term" value="P:Golgi to plasma membrane protein transport"/>
    <property type="evidence" value="ECO:0007669"/>
    <property type="project" value="TreeGrafter"/>
</dbReference>
<keyword evidence="6" id="KW-1185">Reference proteome</keyword>
<keyword evidence="2" id="KW-0333">Golgi apparatus</keyword>
<dbReference type="Proteomes" id="UP000291469">
    <property type="component" value="Chromosome"/>
</dbReference>
<evidence type="ECO:0000313" key="5">
    <source>
        <dbReference type="EMBL" id="QBI21100.1"/>
    </source>
</evidence>
<dbReference type="RefSeq" id="WP_131156093.1">
    <property type="nucleotide sequence ID" value="NZ_CP036402.1"/>
</dbReference>
<dbReference type="PANTHER" id="PTHR12704">
    <property type="entry name" value="TRANS-GOLGI PROTEIN GMX33"/>
    <property type="match status" value="1"/>
</dbReference>
<proteinExistence type="predicted"/>
<gene>
    <name evidence="5" type="ORF">ER308_16990</name>
</gene>
<dbReference type="Gene3D" id="1.10.3630.10">
    <property type="entry name" value="yeast vps74-n-term truncation variant domain like"/>
    <property type="match status" value="1"/>
</dbReference>
<name>A0A411YIP0_9ACTN</name>
<dbReference type="GO" id="GO:0005829">
    <property type="term" value="C:cytosol"/>
    <property type="evidence" value="ECO:0007669"/>
    <property type="project" value="TreeGrafter"/>
</dbReference>
<dbReference type="InterPro" id="IPR008628">
    <property type="entry name" value="GPP34-like"/>
</dbReference>
<dbReference type="GO" id="GO:0006890">
    <property type="term" value="P:retrograde vesicle-mediated transport, Golgi to endoplasmic reticulum"/>
    <property type="evidence" value="ECO:0007669"/>
    <property type="project" value="TreeGrafter"/>
</dbReference>
<evidence type="ECO:0000256" key="3">
    <source>
        <dbReference type="ARBA" id="ARBA00023121"/>
    </source>
</evidence>
<evidence type="ECO:0000256" key="2">
    <source>
        <dbReference type="ARBA" id="ARBA00023034"/>
    </source>
</evidence>
<dbReference type="GO" id="GO:0012505">
    <property type="term" value="C:endomembrane system"/>
    <property type="evidence" value="ECO:0007669"/>
    <property type="project" value="UniProtKB-ARBA"/>
</dbReference>
<evidence type="ECO:0000313" key="6">
    <source>
        <dbReference type="Proteomes" id="UP000291469"/>
    </source>
</evidence>
<sequence length="239" mass="25371">MVDDSPTDGTRLSLPEELLLLGWDDERGKNTGTANLLALLGGAAFLDLALRGAIDATGKHVEAREGDTGHPVLDGVLERIRTDRKSRDVKGWVGWYGQRNDLRDEVLDHLLAQGIVRREERKILGLIRLTRHPVTQRVRVEELRRRAGALLTSSEPLDDPRDAALGGLLEPAGGTLRARLVPRGQRRAAARRAKELAKGEGMSSEVADAIGEANAAAMAAITAAAAVSAASAGSSGGSN</sequence>
<dbReference type="PANTHER" id="PTHR12704:SF2">
    <property type="entry name" value="GOLGI PHOSPHOPROTEIN 3 HOMOLOG SAURON"/>
    <property type="match status" value="1"/>
</dbReference>
<dbReference type="AlphaFoldDB" id="A0A411YIP0"/>
<dbReference type="EMBL" id="CP036402">
    <property type="protein sequence ID" value="QBI21100.1"/>
    <property type="molecule type" value="Genomic_DNA"/>
</dbReference>
<dbReference type="KEGG" id="erz:ER308_16990"/>
<dbReference type="InterPro" id="IPR038261">
    <property type="entry name" value="GPP34-like_sf"/>
</dbReference>
<evidence type="ECO:0000256" key="1">
    <source>
        <dbReference type="ARBA" id="ARBA00004255"/>
    </source>
</evidence>
<protein>
    <submittedName>
        <fullName evidence="5">GPP34 family phosphoprotein</fullName>
    </submittedName>
</protein>